<dbReference type="CDD" id="cd23829">
    <property type="entry name" value="RWD_RWDD2"/>
    <property type="match status" value="1"/>
</dbReference>
<reference evidence="4" key="3">
    <citation type="submission" date="2025-04" db="UniProtKB">
        <authorList>
            <consortium name="RefSeq"/>
        </authorList>
    </citation>
    <scope>IDENTIFICATION</scope>
    <source>
        <strain evidence="4">Nigerian</strain>
        <tissue evidence="4">Liver and blood</tissue>
    </source>
</reference>
<dbReference type="Ensembl" id="ENSXETT00000043691">
    <property type="protein sequence ID" value="ENSXETP00000043691"/>
    <property type="gene ID" value="ENSXETG00000020254"/>
</dbReference>
<dbReference type="GeneID" id="780030"/>
<dbReference type="Bgee" id="ENSXETG00000020254">
    <property type="expression patterns" value="Expressed in testis and 15 other cell types or tissues"/>
</dbReference>
<evidence type="ECO:0000313" key="3">
    <source>
        <dbReference type="Proteomes" id="UP000008143"/>
    </source>
</evidence>
<dbReference type="InterPro" id="IPR017359">
    <property type="entry name" value="Phi-like"/>
</dbReference>
<dbReference type="PROSITE" id="PS50908">
    <property type="entry name" value="RWD"/>
    <property type="match status" value="1"/>
</dbReference>
<dbReference type="InterPro" id="IPR016135">
    <property type="entry name" value="UBQ-conjugating_enzyme/RWD"/>
</dbReference>
<dbReference type="AlphaFoldDB" id="A0A803KH50"/>
<protein>
    <submittedName>
        <fullName evidence="2">RWD domain-containing 2B</fullName>
    </submittedName>
    <submittedName>
        <fullName evidence="4">RWD domain-containing protein 2B isoform X1</fullName>
    </submittedName>
</protein>
<dbReference type="PANTHER" id="PTHR15955:SF8">
    <property type="entry name" value="RWD DOMAIN-CONTAINING PROTEIN 2B-RELATED"/>
    <property type="match status" value="1"/>
</dbReference>
<dbReference type="SUPFAM" id="SSF54495">
    <property type="entry name" value="UBC-like"/>
    <property type="match status" value="1"/>
</dbReference>
<evidence type="ECO:0000313" key="2">
    <source>
        <dbReference type="Ensembl" id="ENSXETP00000043691"/>
    </source>
</evidence>
<dbReference type="PANTHER" id="PTHR15955">
    <property type="entry name" value="RWD DOMAIN CONTAINING PROTEIN 2"/>
    <property type="match status" value="1"/>
</dbReference>
<feature type="domain" description="RWD" evidence="1">
    <location>
        <begin position="26"/>
        <end position="150"/>
    </location>
</feature>
<dbReference type="OrthoDB" id="432412at2759"/>
<evidence type="ECO:0000259" key="1">
    <source>
        <dbReference type="PROSITE" id="PS50908"/>
    </source>
</evidence>
<dbReference type="InterPro" id="IPR010541">
    <property type="entry name" value="Prp3_C"/>
</dbReference>
<dbReference type="InterPro" id="IPR059181">
    <property type="entry name" value="RWDD2A-B_C"/>
</dbReference>
<dbReference type="InterPro" id="IPR006575">
    <property type="entry name" value="RWD_dom"/>
</dbReference>
<dbReference type="CDD" id="cd24163">
    <property type="entry name" value="RWDD2_C"/>
    <property type="match status" value="1"/>
</dbReference>
<gene>
    <name evidence="2 4 5" type="primary">rwdd2b</name>
</gene>
<dbReference type="Pfam" id="PF06544">
    <property type="entry name" value="Prp3_C"/>
    <property type="match status" value="1"/>
</dbReference>
<dbReference type="SMART" id="SM00591">
    <property type="entry name" value="RWD"/>
    <property type="match status" value="1"/>
</dbReference>
<dbReference type="PIRSF" id="PIRSF038021">
    <property type="entry name" value="UCP038021_RWDD2"/>
    <property type="match status" value="1"/>
</dbReference>
<dbReference type="OMA" id="IDAYMSF"/>
<accession>A0A803KH50</accession>
<sequence length="308" mass="35342">MNGRIDPPSTCRLSTMSLEEIEAQLSELDLLSSMFPTEDEFVVTDQVALAELRDYAEKRASSAPSSKIQFTVNVKVEESDKVKQELGLHCSYPLQYPTVPPEILVRSPSLVRSQQAQLNLDLSNYLKSNCSGDVCILSATEWVRDNAFNYLKDTAPLSEPQTDPGSPDNATFTRLWIYSHHIYNKVKRKHILEWSKEMELSGFSMPGKPGIVCVEGRRYLCEEFWNRLRKLTWRRIMIRHREDIPLPGAPCDISKEIQKMRKFPPLEEKAFDVHGARGNHMDLGQLYQFLNEYGCADIFPMYFGIEGR</sequence>
<dbReference type="Proteomes" id="UP000008143">
    <property type="component" value="Chromosome 2"/>
</dbReference>
<dbReference type="Gene3D" id="3.10.110.10">
    <property type="entry name" value="Ubiquitin Conjugating Enzyme"/>
    <property type="match status" value="1"/>
</dbReference>
<dbReference type="CTD" id="10069"/>
<dbReference type="GeneTree" id="ENSGT00390000007224"/>
<organism evidence="2">
    <name type="scientific">Xenopus tropicalis</name>
    <name type="common">Western clawed frog</name>
    <name type="synonym">Silurana tropicalis</name>
    <dbReference type="NCBI Taxonomy" id="8364"/>
    <lineage>
        <taxon>Eukaryota</taxon>
        <taxon>Metazoa</taxon>
        <taxon>Chordata</taxon>
        <taxon>Craniata</taxon>
        <taxon>Vertebrata</taxon>
        <taxon>Euteleostomi</taxon>
        <taxon>Amphibia</taxon>
        <taxon>Batrachia</taxon>
        <taxon>Anura</taxon>
        <taxon>Pipoidea</taxon>
        <taxon>Pipidae</taxon>
        <taxon>Xenopodinae</taxon>
        <taxon>Xenopus</taxon>
        <taxon>Silurana</taxon>
    </lineage>
</organism>
<dbReference type="Pfam" id="PF05773">
    <property type="entry name" value="RWD"/>
    <property type="match status" value="1"/>
</dbReference>
<evidence type="ECO:0000313" key="4">
    <source>
        <dbReference type="RefSeq" id="XP_031751984.1"/>
    </source>
</evidence>
<dbReference type="RefSeq" id="XP_031751984.1">
    <property type="nucleotide sequence ID" value="XM_031896124.1"/>
</dbReference>
<name>A0A803KH50_XENTR</name>
<dbReference type="AGR" id="Xenbase:XB-GENE-963133"/>
<reference evidence="2" key="2">
    <citation type="submission" date="2011-06" db="UniProtKB">
        <authorList>
            <consortium name="Ensembl"/>
        </authorList>
    </citation>
    <scope>IDENTIFICATION</scope>
</reference>
<dbReference type="Xenbase" id="XB-GENE-963133">
    <property type="gene designation" value="rwdd2b"/>
</dbReference>
<evidence type="ECO:0000313" key="5">
    <source>
        <dbReference type="Xenbase" id="XB-GENE-963133"/>
    </source>
</evidence>
<dbReference type="Reactome" id="R-XTR-3065678">
    <property type="pathway name" value="SUMO is transferred from E1 to E2 (UBE2I, UBC9)"/>
</dbReference>
<keyword evidence="3" id="KW-1185">Reference proteome</keyword>
<proteinExistence type="predicted"/>
<reference evidence="2" key="1">
    <citation type="journal article" date="2010" name="Science">
        <title>The genome of the Western clawed frog Xenopus tropicalis.</title>
        <authorList>
            <person name="Hellsten U."/>
            <person name="Harland R.M."/>
            <person name="Gilchrist M.J."/>
            <person name="Hendrix D."/>
            <person name="Jurka J."/>
            <person name="Kapitonov V."/>
            <person name="Ovcharenko I."/>
            <person name="Putnam N.H."/>
            <person name="Shu S."/>
            <person name="Taher L."/>
            <person name="Blitz I.L."/>
            <person name="Blumberg B."/>
            <person name="Dichmann D.S."/>
            <person name="Dubchak I."/>
            <person name="Amaya E."/>
            <person name="Detter J.C."/>
            <person name="Fletcher R."/>
            <person name="Gerhard D.S."/>
            <person name="Goodstein D."/>
            <person name="Graves T."/>
            <person name="Grigoriev I.V."/>
            <person name="Grimwood J."/>
            <person name="Kawashima T."/>
            <person name="Lindquist E."/>
            <person name="Lucas S.M."/>
            <person name="Mead P.E."/>
            <person name="Mitros T."/>
            <person name="Ogino H."/>
            <person name="Ohta Y."/>
            <person name="Poliakov A.V."/>
            <person name="Pollet N."/>
            <person name="Robert J."/>
            <person name="Salamov A."/>
            <person name="Sater A.K."/>
            <person name="Schmutz J."/>
            <person name="Terry A."/>
            <person name="Vize P.D."/>
            <person name="Warren W.C."/>
            <person name="Wells D."/>
            <person name="Wills A."/>
            <person name="Wilson R.K."/>
            <person name="Zimmerman L.B."/>
            <person name="Zorn A.M."/>
            <person name="Grainger R."/>
            <person name="Grammer T."/>
            <person name="Khokha M.K."/>
            <person name="Richardson P.M."/>
            <person name="Rokhsar D.S."/>
        </authorList>
    </citation>
    <scope>NUCLEOTIDE SEQUENCE [LARGE SCALE GENOMIC DNA]</scope>
    <source>
        <strain evidence="2">Nigerian</strain>
    </source>
</reference>